<dbReference type="InParanoid" id="A0A2K1KNA3"/>
<comment type="similarity">
    <text evidence="1">Belongs to the UDP-glycosyltransferase family.</text>
</comment>
<protein>
    <recommendedName>
        <fullName evidence="3">Glycosyltransferase N-terminal domain-containing protein</fullName>
    </recommendedName>
</protein>
<feature type="compositionally biased region" description="Low complexity" evidence="2">
    <location>
        <begin position="532"/>
        <end position="541"/>
    </location>
</feature>
<dbReference type="Pfam" id="PF26168">
    <property type="entry name" value="Glyco_transf_N"/>
    <property type="match status" value="1"/>
</dbReference>
<dbReference type="GO" id="GO:0016757">
    <property type="term" value="F:glycosyltransferase activity"/>
    <property type="evidence" value="ECO:0000318"/>
    <property type="project" value="GO_Central"/>
</dbReference>
<reference evidence="4 6" key="2">
    <citation type="journal article" date="2018" name="Plant J.">
        <title>The Physcomitrella patens chromosome-scale assembly reveals moss genome structure and evolution.</title>
        <authorList>
            <person name="Lang D."/>
            <person name="Ullrich K.K."/>
            <person name="Murat F."/>
            <person name="Fuchs J."/>
            <person name="Jenkins J."/>
            <person name="Haas F.B."/>
            <person name="Piednoel M."/>
            <person name="Gundlach H."/>
            <person name="Van Bel M."/>
            <person name="Meyberg R."/>
            <person name="Vives C."/>
            <person name="Morata J."/>
            <person name="Symeonidi A."/>
            <person name="Hiss M."/>
            <person name="Muchero W."/>
            <person name="Kamisugi Y."/>
            <person name="Saleh O."/>
            <person name="Blanc G."/>
            <person name="Decker E.L."/>
            <person name="van Gessel N."/>
            <person name="Grimwood J."/>
            <person name="Hayes R.D."/>
            <person name="Graham S.W."/>
            <person name="Gunter L.E."/>
            <person name="McDaniel S.F."/>
            <person name="Hoernstein S.N.W."/>
            <person name="Larsson A."/>
            <person name="Li F.W."/>
            <person name="Perroud P.F."/>
            <person name="Phillips J."/>
            <person name="Ranjan P."/>
            <person name="Rokshar D.S."/>
            <person name="Rothfels C.J."/>
            <person name="Schneider L."/>
            <person name="Shu S."/>
            <person name="Stevenson D.W."/>
            <person name="Thummler F."/>
            <person name="Tillich M."/>
            <person name="Villarreal Aguilar J.C."/>
            <person name="Widiez T."/>
            <person name="Wong G.K."/>
            <person name="Wymore A."/>
            <person name="Zhang Y."/>
            <person name="Zimmer A.D."/>
            <person name="Quatrano R.S."/>
            <person name="Mayer K.F.X."/>
            <person name="Goodstein D."/>
            <person name="Casacuberta J.M."/>
            <person name="Vandepoele K."/>
            <person name="Reski R."/>
            <person name="Cuming A.C."/>
            <person name="Tuskan G.A."/>
            <person name="Maumus F."/>
            <person name="Salse J."/>
            <person name="Schmutz J."/>
            <person name="Rensing S.A."/>
        </authorList>
    </citation>
    <scope>NUCLEOTIDE SEQUENCE [LARGE SCALE GENOMIC DNA]</scope>
    <source>
        <strain evidence="5 6">cv. Gransden 2004</strain>
    </source>
</reference>
<keyword evidence="6" id="KW-1185">Reference proteome</keyword>
<feature type="domain" description="Glycosyltransferase N-terminal" evidence="3">
    <location>
        <begin position="1"/>
        <end position="134"/>
    </location>
</feature>
<reference evidence="4 6" key="1">
    <citation type="journal article" date="2008" name="Science">
        <title>The Physcomitrella genome reveals evolutionary insights into the conquest of land by plants.</title>
        <authorList>
            <person name="Rensing S."/>
            <person name="Lang D."/>
            <person name="Zimmer A."/>
            <person name="Terry A."/>
            <person name="Salamov A."/>
            <person name="Shapiro H."/>
            <person name="Nishiyama T."/>
            <person name="Perroud P.-F."/>
            <person name="Lindquist E."/>
            <person name="Kamisugi Y."/>
            <person name="Tanahashi T."/>
            <person name="Sakakibara K."/>
            <person name="Fujita T."/>
            <person name="Oishi K."/>
            <person name="Shin-I T."/>
            <person name="Kuroki Y."/>
            <person name="Toyoda A."/>
            <person name="Suzuki Y."/>
            <person name="Hashimoto A."/>
            <person name="Yamaguchi K."/>
            <person name="Sugano A."/>
            <person name="Kohara Y."/>
            <person name="Fujiyama A."/>
            <person name="Anterola A."/>
            <person name="Aoki S."/>
            <person name="Ashton N."/>
            <person name="Barbazuk W.B."/>
            <person name="Barker E."/>
            <person name="Bennetzen J."/>
            <person name="Bezanilla M."/>
            <person name="Blankenship R."/>
            <person name="Cho S.H."/>
            <person name="Dutcher S."/>
            <person name="Estelle M."/>
            <person name="Fawcett J.A."/>
            <person name="Gundlach H."/>
            <person name="Hanada K."/>
            <person name="Heyl A."/>
            <person name="Hicks K.A."/>
            <person name="Hugh J."/>
            <person name="Lohr M."/>
            <person name="Mayer K."/>
            <person name="Melkozernov A."/>
            <person name="Murata T."/>
            <person name="Nelson D."/>
            <person name="Pils B."/>
            <person name="Prigge M."/>
            <person name="Reiss B."/>
            <person name="Renner T."/>
            <person name="Rombauts S."/>
            <person name="Rushton P."/>
            <person name="Sanderfoot A."/>
            <person name="Schween G."/>
            <person name="Shiu S.-H."/>
            <person name="Stueber K."/>
            <person name="Theodoulou F.L."/>
            <person name="Tu H."/>
            <person name="Van de Peer Y."/>
            <person name="Verrier P.J."/>
            <person name="Waters E."/>
            <person name="Wood A."/>
            <person name="Yang L."/>
            <person name="Cove D."/>
            <person name="Cuming A."/>
            <person name="Hasebe M."/>
            <person name="Lucas S."/>
            <person name="Mishler D.B."/>
            <person name="Reski R."/>
            <person name="Grigoriev I."/>
            <person name="Quatrano R.S."/>
            <person name="Boore J.L."/>
        </authorList>
    </citation>
    <scope>NUCLEOTIDE SEQUENCE [LARGE SCALE GENOMIC DNA]</scope>
    <source>
        <strain evidence="5 6">cv. Gransden 2004</strain>
    </source>
</reference>
<proteinExistence type="inferred from homology"/>
<organism evidence="4">
    <name type="scientific">Physcomitrium patens</name>
    <name type="common">Spreading-leaved earth moss</name>
    <name type="synonym">Physcomitrella patens</name>
    <dbReference type="NCBI Taxonomy" id="3218"/>
    <lineage>
        <taxon>Eukaryota</taxon>
        <taxon>Viridiplantae</taxon>
        <taxon>Streptophyta</taxon>
        <taxon>Embryophyta</taxon>
        <taxon>Bryophyta</taxon>
        <taxon>Bryophytina</taxon>
        <taxon>Bryopsida</taxon>
        <taxon>Funariidae</taxon>
        <taxon>Funariales</taxon>
        <taxon>Funariaceae</taxon>
        <taxon>Physcomitrium</taxon>
    </lineage>
</organism>
<evidence type="ECO:0000313" key="5">
    <source>
        <dbReference type="EnsemblPlants" id="Pp3c4_13320V3.1"/>
    </source>
</evidence>
<name>A0A2K1KNA3_PHYPA</name>
<evidence type="ECO:0000256" key="2">
    <source>
        <dbReference type="SAM" id="MobiDB-lite"/>
    </source>
</evidence>
<dbReference type="InterPro" id="IPR058980">
    <property type="entry name" value="Glyco_transf_N"/>
</dbReference>
<evidence type="ECO:0000259" key="3">
    <source>
        <dbReference type="Pfam" id="PF26168"/>
    </source>
</evidence>
<feature type="region of interest" description="Disordered" evidence="2">
    <location>
        <begin position="356"/>
        <end position="382"/>
    </location>
</feature>
<evidence type="ECO:0000313" key="6">
    <source>
        <dbReference type="Proteomes" id="UP000006727"/>
    </source>
</evidence>
<accession>A0A2K1KNA3</accession>
<dbReference type="PANTHER" id="PTHR11926">
    <property type="entry name" value="GLUCOSYL/GLUCURONOSYL TRANSFERASES"/>
    <property type="match status" value="1"/>
</dbReference>
<dbReference type="PANTHER" id="PTHR11926:SF774">
    <property type="entry name" value="UDP-GLYCOSYLTRANSFERASE 85A1-RELATED"/>
    <property type="match status" value="1"/>
</dbReference>
<dbReference type="EnsemblPlants" id="Pp3c4_13320V3.1">
    <property type="protein sequence ID" value="Pp3c4_13320V3.1"/>
    <property type="gene ID" value="Pp3c4_13320"/>
</dbReference>
<dbReference type="Gramene" id="Pp3c4_13320V3.1">
    <property type="protein sequence ID" value="Pp3c4_13320V3.1"/>
    <property type="gene ID" value="Pp3c4_13320"/>
</dbReference>
<evidence type="ECO:0000313" key="4">
    <source>
        <dbReference type="EMBL" id="PNR55258.1"/>
    </source>
</evidence>
<gene>
    <name evidence="4" type="ORF">PHYPA_006153</name>
</gene>
<dbReference type="AlphaFoldDB" id="A0A2K1KNA3"/>
<reference evidence="5" key="3">
    <citation type="submission" date="2020-12" db="UniProtKB">
        <authorList>
            <consortium name="EnsemblPlants"/>
        </authorList>
    </citation>
    <scope>IDENTIFICATION</scope>
</reference>
<dbReference type="Proteomes" id="UP000006727">
    <property type="component" value="Chromosome 4"/>
</dbReference>
<dbReference type="SUPFAM" id="SSF53756">
    <property type="entry name" value="UDP-Glycosyltransferase/glycogen phosphorylase"/>
    <property type="match status" value="2"/>
</dbReference>
<dbReference type="Gene3D" id="3.40.50.2000">
    <property type="entry name" value="Glycogen Phosphorylase B"/>
    <property type="match status" value="4"/>
</dbReference>
<feature type="region of interest" description="Disordered" evidence="2">
    <location>
        <begin position="514"/>
        <end position="541"/>
    </location>
</feature>
<sequence length="566" mass="62494">MVPIDPAGHFIPFLQFASSLAAEGITVTFVASDSHFSKLIVRGDGSPHSSYHLRFLELGDASKHLTSHELLAERNTQAEREKTVKLLMELITDISSPNAQLLRGVPTAAFPVCVLHDMMSCWAQEAAERLQIERHLLYVSASERLAREGRVPLTPETQSVPIADIPGLPPLQPRDLPSLFLSAETYKWMKYNDYRMAMADVVLTNSFYGLEKRAIVALQEEVIGTGAGVKAKHVLDIGPMLPEAYFTDDVNLHLDEETDPCILWLSTQKPSSVLYVSFGSFTTHGAPQLLELASELEASGQPFLWILRLPDSLPAHEATEASTSLAEYLPPGECFVPSVASVEVSVPLARLELKSDARHTSVTPDAPPGSSDPSSPSEDEEERYVLLQMGAAAANTEACCNRGFPNPLRLELHSGKRVCRRPNAYVALMGRPKPQQQVCEDPAITVREPPPANTCRTDALTPWHDRRFLVDTAKLAIELEREPIDPAQNLGDDGKIKRRVRKEEIERKIRKLMQQGGDRTTRHNTQQMTQNARRAVASGGSSARNFEQYVSLLRSAPPSAHPTQKS</sequence>
<dbReference type="EMBL" id="ABEU02000004">
    <property type="protein sequence ID" value="PNR55258.1"/>
    <property type="molecule type" value="Genomic_DNA"/>
</dbReference>
<evidence type="ECO:0000256" key="1">
    <source>
        <dbReference type="ARBA" id="ARBA00009995"/>
    </source>
</evidence>